<dbReference type="Pfam" id="PF00561">
    <property type="entry name" value="Abhydrolase_1"/>
    <property type="match status" value="1"/>
</dbReference>
<dbReference type="PANTHER" id="PTHR43798:SF33">
    <property type="entry name" value="HYDROLASE, PUTATIVE (AFU_ORTHOLOGUE AFUA_2G14860)-RELATED"/>
    <property type="match status" value="1"/>
</dbReference>
<dbReference type="Proteomes" id="UP001596028">
    <property type="component" value="Unassembled WGS sequence"/>
</dbReference>
<dbReference type="InterPro" id="IPR050266">
    <property type="entry name" value="AB_hydrolase_sf"/>
</dbReference>
<dbReference type="GO" id="GO:0016787">
    <property type="term" value="F:hydrolase activity"/>
    <property type="evidence" value="ECO:0007669"/>
    <property type="project" value="UniProtKB-KW"/>
</dbReference>
<feature type="domain" description="AB hydrolase-1" evidence="1">
    <location>
        <begin position="25"/>
        <end position="141"/>
    </location>
</feature>
<dbReference type="RefSeq" id="WP_378099144.1">
    <property type="nucleotide sequence ID" value="NZ_JBHSEP010000015.1"/>
</dbReference>
<protein>
    <submittedName>
        <fullName evidence="2">Alpha/beta fold hydrolase</fullName>
    </submittedName>
</protein>
<accession>A0ABV9FEV7</accession>
<keyword evidence="2" id="KW-0378">Hydrolase</keyword>
<dbReference type="PANTHER" id="PTHR43798">
    <property type="entry name" value="MONOACYLGLYCEROL LIPASE"/>
    <property type="match status" value="1"/>
</dbReference>
<dbReference type="InterPro" id="IPR029058">
    <property type="entry name" value="AB_hydrolase_fold"/>
</dbReference>
<dbReference type="InterPro" id="IPR036388">
    <property type="entry name" value="WH-like_DNA-bd_sf"/>
</dbReference>
<gene>
    <name evidence="2" type="ORF">ACFO3S_18480</name>
</gene>
<dbReference type="InterPro" id="IPR000073">
    <property type="entry name" value="AB_hydrolase_1"/>
</dbReference>
<comment type="caution">
    <text evidence="2">The sequence shown here is derived from an EMBL/GenBank/DDBJ whole genome shotgun (WGS) entry which is preliminary data.</text>
</comment>
<evidence type="ECO:0000313" key="3">
    <source>
        <dbReference type="Proteomes" id="UP001596028"/>
    </source>
</evidence>
<dbReference type="Gene3D" id="1.10.10.10">
    <property type="entry name" value="Winged helix-like DNA-binding domain superfamily/Winged helix DNA-binding domain"/>
    <property type="match status" value="1"/>
</dbReference>
<reference evidence="3" key="1">
    <citation type="journal article" date="2019" name="Int. J. Syst. Evol. Microbiol.">
        <title>The Global Catalogue of Microorganisms (GCM) 10K type strain sequencing project: providing services to taxonomists for standard genome sequencing and annotation.</title>
        <authorList>
            <consortium name="The Broad Institute Genomics Platform"/>
            <consortium name="The Broad Institute Genome Sequencing Center for Infectious Disease"/>
            <person name="Wu L."/>
            <person name="Ma J."/>
        </authorList>
    </citation>
    <scope>NUCLEOTIDE SEQUENCE [LARGE SCALE GENOMIC DNA]</scope>
    <source>
        <strain evidence="3">CCUG 49571</strain>
    </source>
</reference>
<dbReference type="SUPFAM" id="SSF53474">
    <property type="entry name" value="alpha/beta-Hydrolases"/>
    <property type="match status" value="1"/>
</dbReference>
<organism evidence="2 3">
    <name type="scientific">Cohnella hongkongensis</name>
    <dbReference type="NCBI Taxonomy" id="178337"/>
    <lineage>
        <taxon>Bacteria</taxon>
        <taxon>Bacillati</taxon>
        <taxon>Bacillota</taxon>
        <taxon>Bacilli</taxon>
        <taxon>Bacillales</taxon>
        <taxon>Paenibacillaceae</taxon>
        <taxon>Cohnella</taxon>
    </lineage>
</organism>
<proteinExistence type="predicted"/>
<name>A0ABV9FEV7_9BACL</name>
<evidence type="ECO:0000259" key="1">
    <source>
        <dbReference type="Pfam" id="PF00561"/>
    </source>
</evidence>
<dbReference type="EMBL" id="JBHSEP010000015">
    <property type="protein sequence ID" value="MFC4600237.1"/>
    <property type="molecule type" value="Genomic_DNA"/>
</dbReference>
<keyword evidence="3" id="KW-1185">Reference proteome</keyword>
<evidence type="ECO:0000313" key="2">
    <source>
        <dbReference type="EMBL" id="MFC4600237.1"/>
    </source>
</evidence>
<dbReference type="Gene3D" id="3.40.50.1820">
    <property type="entry name" value="alpha/beta hydrolase"/>
    <property type="match status" value="1"/>
</dbReference>
<sequence length="525" mass="61160">MPYQQINGISTSYQEHGERTKAPDVIVMIHGWGLDSTVWGKLTALLELHFFIVTYDLRAHGQTDNTEEPITWEQLGEDLRQLMEKLDLHQVHLLAFGYGTHLATKFTLRYPGHVRSLILLSMPYMSENNNHFHLAKHVFPAIQTTMESGNPYFLRQYQELLKGYTTLNADDPQLLHYFRVLLGRPMPHISHLIQLASNSTLLTELSLLPCPVMLMTGELNVTSPTGLFNASSFLLKQPTQISISNASFLFFLEQPVETAKWIHLFVSKKCPRLSQDSPNSKSEISQVIHSIFQPIKQVSENQKHLLDIQLLHTFHVEIDSIPITTGWNQRYAKRLLIYLVFHPVTTREILCEEFFPDVSPVKALANLKVYLNHLEKLLRHPKISARGLLFHQGTVSMQYQIKCDLMDLIAAIDQAYYEQDPTIRFQLCEKLFEFFEINVLPHIQDDWVIRFRNRVEAQVYELMDWMAIQCTKQGLYSRSTSYYIHMLQYHPDEEHIYDRIIELLRLSGDYRTMAIWERKKAGCTW</sequence>